<evidence type="ECO:0000313" key="2">
    <source>
        <dbReference type="EMBL" id="RDV00675.1"/>
    </source>
</evidence>
<dbReference type="EMBL" id="QRGA01000001">
    <property type="protein sequence ID" value="RDV00675.1"/>
    <property type="molecule type" value="Genomic_DNA"/>
</dbReference>
<evidence type="ECO:0000259" key="1">
    <source>
        <dbReference type="Pfam" id="PF13407"/>
    </source>
</evidence>
<accession>A0A3D8K726</accession>
<sequence>MQAAKDVRVQVDYRAPETFDMVGMSKLVDGAVNQHPAGIVVSIPDPDALGPSIKRAVAAGISVISINAGIDAVPRLGISVHVRQSKTPHDGLYSAAGSRNLGFGAS</sequence>
<dbReference type="Pfam" id="PF13407">
    <property type="entry name" value="Peripla_BP_4"/>
    <property type="match status" value="1"/>
</dbReference>
<dbReference type="SUPFAM" id="SSF53822">
    <property type="entry name" value="Periplasmic binding protein-like I"/>
    <property type="match status" value="1"/>
</dbReference>
<dbReference type="Gene3D" id="3.40.50.2300">
    <property type="match status" value="1"/>
</dbReference>
<proteinExistence type="predicted"/>
<keyword evidence="3" id="KW-1185">Reference proteome</keyword>
<dbReference type="OrthoDB" id="257716at2"/>
<gene>
    <name evidence="2" type="ORF">DWV00_02655</name>
</gene>
<dbReference type="Proteomes" id="UP000256838">
    <property type="component" value="Unassembled WGS sequence"/>
</dbReference>
<reference evidence="2 3" key="1">
    <citation type="submission" date="2018-08" db="EMBL/GenBank/DDBJ databases">
        <title>Paraburkholderia sp. DHOM06 isolated from forest soil.</title>
        <authorList>
            <person name="Gao Z.-H."/>
            <person name="Qiu L.-H."/>
        </authorList>
    </citation>
    <scope>NUCLEOTIDE SEQUENCE [LARGE SCALE GENOMIC DNA]</scope>
    <source>
        <strain evidence="2 3">DHOM06</strain>
    </source>
</reference>
<comment type="caution">
    <text evidence="2">The sequence shown here is derived from an EMBL/GenBank/DDBJ whole genome shotgun (WGS) entry which is preliminary data.</text>
</comment>
<name>A0A3D8K726_9BURK</name>
<evidence type="ECO:0000313" key="3">
    <source>
        <dbReference type="Proteomes" id="UP000256838"/>
    </source>
</evidence>
<feature type="domain" description="Periplasmic binding protein" evidence="1">
    <location>
        <begin position="2"/>
        <end position="76"/>
    </location>
</feature>
<dbReference type="InterPro" id="IPR028082">
    <property type="entry name" value="Peripla_BP_I"/>
</dbReference>
<dbReference type="InterPro" id="IPR025997">
    <property type="entry name" value="SBP_2_dom"/>
</dbReference>
<protein>
    <recommendedName>
        <fullName evidence="1">Periplasmic binding protein domain-containing protein</fullName>
    </recommendedName>
</protein>
<dbReference type="AlphaFoldDB" id="A0A3D8K726"/>
<organism evidence="2 3">
    <name type="scientific">Trinickia dinghuensis</name>
    <dbReference type="NCBI Taxonomy" id="2291023"/>
    <lineage>
        <taxon>Bacteria</taxon>
        <taxon>Pseudomonadati</taxon>
        <taxon>Pseudomonadota</taxon>
        <taxon>Betaproteobacteria</taxon>
        <taxon>Burkholderiales</taxon>
        <taxon>Burkholderiaceae</taxon>
        <taxon>Trinickia</taxon>
    </lineage>
</organism>